<dbReference type="PROSITE" id="PS00041">
    <property type="entry name" value="HTH_ARAC_FAMILY_1"/>
    <property type="match status" value="1"/>
</dbReference>
<dbReference type="InterPro" id="IPR018060">
    <property type="entry name" value="HTH_AraC"/>
</dbReference>
<dbReference type="SMART" id="SM00342">
    <property type="entry name" value="HTH_ARAC"/>
    <property type="match status" value="1"/>
</dbReference>
<dbReference type="InterPro" id="IPR018062">
    <property type="entry name" value="HTH_AraC-typ_CS"/>
</dbReference>
<dbReference type="InterPro" id="IPR009057">
    <property type="entry name" value="Homeodomain-like_sf"/>
</dbReference>
<evidence type="ECO:0000256" key="4">
    <source>
        <dbReference type="ARBA" id="ARBA00023163"/>
    </source>
</evidence>
<dbReference type="Gene3D" id="1.10.10.60">
    <property type="entry name" value="Homeodomain-like"/>
    <property type="match status" value="2"/>
</dbReference>
<evidence type="ECO:0000259" key="5">
    <source>
        <dbReference type="PROSITE" id="PS01124"/>
    </source>
</evidence>
<keyword evidence="7" id="KW-1185">Reference proteome</keyword>
<dbReference type="PRINTS" id="PR00032">
    <property type="entry name" value="HTHARAC"/>
</dbReference>
<sequence length="320" mass="36200">MKRSPGMRTYAMAERASHLDFDIRDQSVRQQLTQPHRHEYFQVLVTLRGEATHLIGGSVRKVRAGTVTFVLPYRSHVCVMPPGAEYVVISFSLRFLRPDSTLDPLGLEYANANASALPEIAPFLAQEVVDFMVGESDMPWLHATLDAMLRENRERRAFSAMMLRAFLLELIGGVCRRNDRVLAEALDARRALSNRQDWLVRVTRLMQERLGGDLALKDAADAANLSPGHLAHALKRETGRTFTELLTERRMERARELLMSSSLRLTEIAHATGFTDESYFARRFRQHFGVSPGAFRRQGEQETTGKAQFCPIDSQQPSIS</sequence>
<dbReference type="STRING" id="1777140.AWB79_01072"/>
<keyword evidence="3" id="KW-0010">Activator</keyword>
<dbReference type="Gene3D" id="2.60.120.10">
    <property type="entry name" value="Jelly Rolls"/>
    <property type="match status" value="1"/>
</dbReference>
<keyword evidence="1" id="KW-0805">Transcription regulation</keyword>
<name>A0A157ZKK0_9BURK</name>
<gene>
    <name evidence="6" type="ORF">AWB79_01072</name>
</gene>
<organism evidence="6 7">
    <name type="scientific">Caballeronia hypogeia</name>
    <dbReference type="NCBI Taxonomy" id="1777140"/>
    <lineage>
        <taxon>Bacteria</taxon>
        <taxon>Pseudomonadati</taxon>
        <taxon>Pseudomonadota</taxon>
        <taxon>Betaproteobacteria</taxon>
        <taxon>Burkholderiales</taxon>
        <taxon>Burkholderiaceae</taxon>
        <taxon>Caballeronia</taxon>
    </lineage>
</organism>
<dbReference type="Pfam" id="PF12833">
    <property type="entry name" value="HTH_18"/>
    <property type="match status" value="1"/>
</dbReference>
<dbReference type="GO" id="GO:0003700">
    <property type="term" value="F:DNA-binding transcription factor activity"/>
    <property type="evidence" value="ECO:0007669"/>
    <property type="project" value="InterPro"/>
</dbReference>
<dbReference type="InterPro" id="IPR003313">
    <property type="entry name" value="AraC-bd"/>
</dbReference>
<dbReference type="PANTHER" id="PTHR46796:SF6">
    <property type="entry name" value="ARAC SUBFAMILY"/>
    <property type="match status" value="1"/>
</dbReference>
<accession>A0A157ZKK0</accession>
<dbReference type="Proteomes" id="UP000054851">
    <property type="component" value="Unassembled WGS sequence"/>
</dbReference>
<dbReference type="PROSITE" id="PS01124">
    <property type="entry name" value="HTH_ARAC_FAMILY_2"/>
    <property type="match status" value="1"/>
</dbReference>
<dbReference type="SUPFAM" id="SSF46689">
    <property type="entry name" value="Homeodomain-like"/>
    <property type="match status" value="1"/>
</dbReference>
<dbReference type="InterPro" id="IPR014710">
    <property type="entry name" value="RmlC-like_jellyroll"/>
</dbReference>
<dbReference type="GO" id="GO:0043565">
    <property type="term" value="F:sequence-specific DNA binding"/>
    <property type="evidence" value="ECO:0007669"/>
    <property type="project" value="InterPro"/>
</dbReference>
<dbReference type="InterPro" id="IPR037923">
    <property type="entry name" value="HTH-like"/>
</dbReference>
<dbReference type="EMBL" id="FCOA02000002">
    <property type="protein sequence ID" value="SAK46058.1"/>
    <property type="molecule type" value="Genomic_DNA"/>
</dbReference>
<reference evidence="6" key="1">
    <citation type="submission" date="2016-01" db="EMBL/GenBank/DDBJ databases">
        <authorList>
            <person name="Peeters C."/>
        </authorList>
    </citation>
    <scope>NUCLEOTIDE SEQUENCE</scope>
    <source>
        <strain evidence="6">LMG 29322</strain>
    </source>
</reference>
<evidence type="ECO:0000256" key="3">
    <source>
        <dbReference type="ARBA" id="ARBA00023159"/>
    </source>
</evidence>
<keyword evidence="4" id="KW-0804">Transcription</keyword>
<dbReference type="OrthoDB" id="1050625at2"/>
<evidence type="ECO:0000256" key="2">
    <source>
        <dbReference type="ARBA" id="ARBA00023125"/>
    </source>
</evidence>
<dbReference type="PANTHER" id="PTHR46796">
    <property type="entry name" value="HTH-TYPE TRANSCRIPTIONAL ACTIVATOR RHAS-RELATED"/>
    <property type="match status" value="1"/>
</dbReference>
<keyword evidence="2" id="KW-0238">DNA-binding</keyword>
<feature type="domain" description="HTH araC/xylS-type" evidence="5">
    <location>
        <begin position="200"/>
        <end position="298"/>
    </location>
</feature>
<dbReference type="AlphaFoldDB" id="A0A157ZKK0"/>
<dbReference type="Pfam" id="PF02311">
    <property type="entry name" value="AraC_binding"/>
    <property type="match status" value="1"/>
</dbReference>
<dbReference type="RefSeq" id="WP_082862276.1">
    <property type="nucleotide sequence ID" value="NZ_FCOA02000002.1"/>
</dbReference>
<dbReference type="InterPro" id="IPR050204">
    <property type="entry name" value="AraC_XylS_family_regulators"/>
</dbReference>
<dbReference type="SUPFAM" id="SSF51215">
    <property type="entry name" value="Regulatory protein AraC"/>
    <property type="match status" value="1"/>
</dbReference>
<proteinExistence type="predicted"/>
<protein>
    <submittedName>
        <fullName evidence="6">AraC family transcriptional regulator</fullName>
    </submittedName>
</protein>
<evidence type="ECO:0000313" key="7">
    <source>
        <dbReference type="Proteomes" id="UP000054851"/>
    </source>
</evidence>
<evidence type="ECO:0000256" key="1">
    <source>
        <dbReference type="ARBA" id="ARBA00023015"/>
    </source>
</evidence>
<evidence type="ECO:0000313" key="6">
    <source>
        <dbReference type="EMBL" id="SAK46058.1"/>
    </source>
</evidence>
<comment type="caution">
    <text evidence="6">The sequence shown here is derived from an EMBL/GenBank/DDBJ whole genome shotgun (WGS) entry which is preliminary data.</text>
</comment>
<dbReference type="InterPro" id="IPR020449">
    <property type="entry name" value="Tscrpt_reg_AraC-type_HTH"/>
</dbReference>